<sequence>MGGVIVAAGFDQLELPRVNRELSFVHHMEKRCVLQNSINCNIRLATLEDVEAIIEIGRSTFARAYGAIVLPSDMESYLAKVFDSELIRSEILSLSVSYYLTESESNILAYAKLVETSKPEYLVDANVAELVRLYVVPEVYGKGIGRLLLNTVRQEVIASGYSGWWLRVWEKNEGAIRFYERNNFRRVGREPYLIGVTANPVVLMFESFE</sequence>
<dbReference type="GO" id="GO:0008233">
    <property type="term" value="F:peptidase activity"/>
    <property type="evidence" value="ECO:0007669"/>
    <property type="project" value="UniProtKB-KW"/>
</dbReference>
<proteinExistence type="predicted"/>
<evidence type="ECO:0000313" key="5">
    <source>
        <dbReference type="Proteomes" id="UP000231632"/>
    </source>
</evidence>
<protein>
    <submittedName>
        <fullName evidence="4">Protease synthase and sporulation negative regulatory protein PAI 1</fullName>
    </submittedName>
</protein>
<dbReference type="AlphaFoldDB" id="A0A1L8CMZ2"/>
<dbReference type="GO" id="GO:0016747">
    <property type="term" value="F:acyltransferase activity, transferring groups other than amino-acyl groups"/>
    <property type="evidence" value="ECO:0007669"/>
    <property type="project" value="InterPro"/>
</dbReference>
<keyword evidence="5" id="KW-1185">Reference proteome</keyword>
<dbReference type="GO" id="GO:0006508">
    <property type="term" value="P:proteolysis"/>
    <property type="evidence" value="ECO:0007669"/>
    <property type="project" value="UniProtKB-KW"/>
</dbReference>
<dbReference type="InterPro" id="IPR000182">
    <property type="entry name" value="GNAT_dom"/>
</dbReference>
<dbReference type="InterPro" id="IPR016181">
    <property type="entry name" value="Acyl_CoA_acyltransferase"/>
</dbReference>
<accession>A0A1L8CMZ2</accession>
<dbReference type="RefSeq" id="WP_072659609.1">
    <property type="nucleotide sequence ID" value="NZ_BDFD01000009.1"/>
</dbReference>
<keyword evidence="4" id="KW-0378">Hydrolase</keyword>
<gene>
    <name evidence="4" type="ORF">MMIC_P1251</name>
</gene>
<organism evidence="4 5">
    <name type="scientific">Mariprofundus micogutta</name>
    <dbReference type="NCBI Taxonomy" id="1921010"/>
    <lineage>
        <taxon>Bacteria</taxon>
        <taxon>Pseudomonadati</taxon>
        <taxon>Pseudomonadota</taxon>
        <taxon>Candidatius Mariprofundia</taxon>
        <taxon>Mariprofundales</taxon>
        <taxon>Mariprofundaceae</taxon>
        <taxon>Mariprofundus</taxon>
    </lineage>
</organism>
<name>A0A1L8CMZ2_9PROT</name>
<dbReference type="PROSITE" id="PS51186">
    <property type="entry name" value="GNAT"/>
    <property type="match status" value="1"/>
</dbReference>
<dbReference type="SUPFAM" id="SSF55729">
    <property type="entry name" value="Acyl-CoA N-acyltransferases (Nat)"/>
    <property type="match status" value="1"/>
</dbReference>
<keyword evidence="2" id="KW-0012">Acyltransferase</keyword>
<evidence type="ECO:0000256" key="2">
    <source>
        <dbReference type="ARBA" id="ARBA00023315"/>
    </source>
</evidence>
<comment type="caution">
    <text evidence="4">The sequence shown here is derived from an EMBL/GenBank/DDBJ whole genome shotgun (WGS) entry which is preliminary data.</text>
</comment>
<dbReference type="Gene3D" id="3.40.630.30">
    <property type="match status" value="1"/>
</dbReference>
<dbReference type="STRING" id="1921010.MMIC_P1251"/>
<dbReference type="CDD" id="cd04301">
    <property type="entry name" value="NAT_SF"/>
    <property type="match status" value="1"/>
</dbReference>
<keyword evidence="1" id="KW-0808">Transferase</keyword>
<dbReference type="PANTHER" id="PTHR43420">
    <property type="entry name" value="ACETYLTRANSFERASE"/>
    <property type="match status" value="1"/>
</dbReference>
<evidence type="ECO:0000259" key="3">
    <source>
        <dbReference type="PROSITE" id="PS51186"/>
    </source>
</evidence>
<dbReference type="PANTHER" id="PTHR43420:SF47">
    <property type="entry name" value="N-ACETYLTRANSFERASE DOMAIN-CONTAINING PROTEIN"/>
    <property type="match status" value="1"/>
</dbReference>
<evidence type="ECO:0000256" key="1">
    <source>
        <dbReference type="ARBA" id="ARBA00022679"/>
    </source>
</evidence>
<feature type="domain" description="N-acetyltransferase" evidence="3">
    <location>
        <begin position="40"/>
        <end position="209"/>
    </location>
</feature>
<dbReference type="OrthoDB" id="5514932at2"/>
<dbReference type="Proteomes" id="UP000231632">
    <property type="component" value="Unassembled WGS sequence"/>
</dbReference>
<keyword evidence="4" id="KW-0645">Protease</keyword>
<dbReference type="Pfam" id="PF00583">
    <property type="entry name" value="Acetyltransf_1"/>
    <property type="match status" value="1"/>
</dbReference>
<evidence type="ECO:0000313" key="4">
    <source>
        <dbReference type="EMBL" id="GAV20286.1"/>
    </source>
</evidence>
<reference evidence="4 5" key="1">
    <citation type="journal article" date="2017" name="Arch. Microbiol.">
        <title>Mariprofundus micogutta sp. nov., a novel iron-oxidizing zetaproteobacterium isolated from a deep-sea hydrothermal field at the Bayonnaise knoll of the Izu-Ogasawara arc, and a description of Mariprofundales ord. nov. and Zetaproteobacteria classis nov.</title>
        <authorList>
            <person name="Makita H."/>
            <person name="Tanaka E."/>
            <person name="Mitsunobu S."/>
            <person name="Miyazaki M."/>
            <person name="Nunoura T."/>
            <person name="Uematsu K."/>
            <person name="Takaki Y."/>
            <person name="Nishi S."/>
            <person name="Shimamura S."/>
            <person name="Takai K."/>
        </authorList>
    </citation>
    <scope>NUCLEOTIDE SEQUENCE [LARGE SCALE GENOMIC DNA]</scope>
    <source>
        <strain evidence="4 5">ET2</strain>
    </source>
</reference>
<dbReference type="EMBL" id="BDFD01000009">
    <property type="protein sequence ID" value="GAV20286.1"/>
    <property type="molecule type" value="Genomic_DNA"/>
</dbReference>
<dbReference type="InterPro" id="IPR050680">
    <property type="entry name" value="YpeA/RimI_acetyltransf"/>
</dbReference>